<accession>A0ABD6B616</accession>
<dbReference type="InterPro" id="IPR027598">
    <property type="entry name" value="Amphi-Trp_dom"/>
</dbReference>
<evidence type="ECO:0000313" key="2">
    <source>
        <dbReference type="EMBL" id="MFD1526152.1"/>
    </source>
</evidence>
<dbReference type="NCBIfam" id="TIGR04354">
    <property type="entry name" value="amphi-Trp"/>
    <property type="match status" value="1"/>
</dbReference>
<reference evidence="2 3" key="1">
    <citation type="journal article" date="2019" name="Int. J. Syst. Evol. Microbiol.">
        <title>The Global Catalogue of Microorganisms (GCM) 10K type strain sequencing project: providing services to taxonomists for standard genome sequencing and annotation.</title>
        <authorList>
            <consortium name="The Broad Institute Genomics Platform"/>
            <consortium name="The Broad Institute Genome Sequencing Center for Infectious Disease"/>
            <person name="Wu L."/>
            <person name="Ma J."/>
        </authorList>
    </citation>
    <scope>NUCLEOTIDE SEQUENCE [LARGE SCALE GENOMIC DNA]</scope>
    <source>
        <strain evidence="2 3">CGMCC 1.12285</strain>
    </source>
</reference>
<dbReference type="Pfam" id="PF20068">
    <property type="entry name" value="Amphi-Trp"/>
    <property type="match status" value="1"/>
</dbReference>
<sequence>MPEEQLFKTEEARPRPEIADVLTTAAEQIEDGTVVLGGGSETREVDVPETPRFEVELERLTDSETGEQRYELEYEIRWTE</sequence>
<dbReference type="Proteomes" id="UP001597111">
    <property type="component" value="Unassembled WGS sequence"/>
</dbReference>
<keyword evidence="3" id="KW-1185">Reference proteome</keyword>
<comment type="caution">
    <text evidence="2">The sequence shown here is derived from an EMBL/GenBank/DDBJ whole genome shotgun (WGS) entry which is preliminary data.</text>
</comment>
<dbReference type="AlphaFoldDB" id="A0ABD6B616"/>
<proteinExistence type="predicted"/>
<evidence type="ECO:0000259" key="1">
    <source>
        <dbReference type="Pfam" id="PF20068"/>
    </source>
</evidence>
<name>A0ABD6B616_9EURY</name>
<protein>
    <submittedName>
        <fullName evidence="2">Amphi-Trp domain-containing protein</fullName>
    </submittedName>
</protein>
<gene>
    <name evidence="2" type="ORF">ACFR9S_07520</name>
</gene>
<feature type="domain" description="Amphi-Trp" evidence="1">
    <location>
        <begin position="1"/>
        <end position="80"/>
    </location>
</feature>
<organism evidence="2 3">
    <name type="scientific">Halolamina salina</name>
    <dbReference type="NCBI Taxonomy" id="1220023"/>
    <lineage>
        <taxon>Archaea</taxon>
        <taxon>Methanobacteriati</taxon>
        <taxon>Methanobacteriota</taxon>
        <taxon>Stenosarchaea group</taxon>
        <taxon>Halobacteria</taxon>
        <taxon>Halobacteriales</taxon>
        <taxon>Haloferacaceae</taxon>
    </lineage>
</organism>
<evidence type="ECO:0000313" key="3">
    <source>
        <dbReference type="Proteomes" id="UP001597111"/>
    </source>
</evidence>
<dbReference type="RefSeq" id="WP_379731418.1">
    <property type="nucleotide sequence ID" value="NZ_JBHSWZ010000088.1"/>
</dbReference>
<dbReference type="EMBL" id="JBHUDH010000069">
    <property type="protein sequence ID" value="MFD1526152.1"/>
    <property type="molecule type" value="Genomic_DNA"/>
</dbReference>